<dbReference type="OrthoDB" id="9798629at2"/>
<evidence type="ECO:0000256" key="7">
    <source>
        <dbReference type="ARBA" id="ARBA00022989"/>
    </source>
</evidence>
<keyword evidence="7 12" id="KW-1133">Transmembrane helix</keyword>
<keyword evidence="14" id="KW-1185">Reference proteome</keyword>
<evidence type="ECO:0000256" key="11">
    <source>
        <dbReference type="SAM" id="MobiDB-lite"/>
    </source>
</evidence>
<dbReference type="STRING" id="1449351.RISW2_19485"/>
<dbReference type="PANTHER" id="PTHR30558">
    <property type="entry name" value="EXBD MEMBRANE COMPONENT OF PMF-DRIVEN MACROMOLECULE IMPORT SYSTEM"/>
    <property type="match status" value="1"/>
</dbReference>
<evidence type="ECO:0000256" key="9">
    <source>
        <dbReference type="ARBA" id="ARBA00023306"/>
    </source>
</evidence>
<dbReference type="RefSeq" id="WP_043767445.1">
    <property type="nucleotide sequence ID" value="NZ_JAME01000006.1"/>
</dbReference>
<accession>X7FAU4</accession>
<keyword evidence="5" id="KW-0132">Cell division</keyword>
<comment type="similarity">
    <text evidence="2 10">Belongs to the ExbD/TolR family.</text>
</comment>
<evidence type="ECO:0000256" key="12">
    <source>
        <dbReference type="SAM" id="Phobius"/>
    </source>
</evidence>
<reference evidence="13 14" key="1">
    <citation type="submission" date="2014-01" db="EMBL/GenBank/DDBJ databases">
        <title>Roseivivax isoporae LMG 25204 Genome Sequencing.</title>
        <authorList>
            <person name="Lai Q."/>
            <person name="Li G."/>
            <person name="Shao Z."/>
        </authorList>
    </citation>
    <scope>NUCLEOTIDE SEQUENCE [LARGE SCALE GENOMIC DNA]</scope>
    <source>
        <strain evidence="13 14">LMG 25204</strain>
    </source>
</reference>
<keyword evidence="9" id="KW-0131">Cell cycle</keyword>
<dbReference type="Proteomes" id="UP000023430">
    <property type="component" value="Unassembled WGS sequence"/>
</dbReference>
<evidence type="ECO:0000256" key="1">
    <source>
        <dbReference type="ARBA" id="ARBA00004162"/>
    </source>
</evidence>
<dbReference type="EMBL" id="JAME01000006">
    <property type="protein sequence ID" value="ETX29843.1"/>
    <property type="molecule type" value="Genomic_DNA"/>
</dbReference>
<feature type="transmembrane region" description="Helical" evidence="12">
    <location>
        <begin position="38"/>
        <end position="59"/>
    </location>
</feature>
<evidence type="ECO:0000256" key="8">
    <source>
        <dbReference type="ARBA" id="ARBA00023136"/>
    </source>
</evidence>
<keyword evidence="8 12" id="KW-0472">Membrane</keyword>
<organism evidence="13 14">
    <name type="scientific">Roseivivax isoporae LMG 25204</name>
    <dbReference type="NCBI Taxonomy" id="1449351"/>
    <lineage>
        <taxon>Bacteria</taxon>
        <taxon>Pseudomonadati</taxon>
        <taxon>Pseudomonadota</taxon>
        <taxon>Alphaproteobacteria</taxon>
        <taxon>Rhodobacterales</taxon>
        <taxon>Roseobacteraceae</taxon>
        <taxon>Roseivivax</taxon>
    </lineage>
</organism>
<keyword evidence="10" id="KW-0653">Protein transport</keyword>
<dbReference type="Pfam" id="PF02472">
    <property type="entry name" value="ExbD"/>
    <property type="match status" value="1"/>
</dbReference>
<dbReference type="PANTHER" id="PTHR30558:SF7">
    <property type="entry name" value="TOL-PAL SYSTEM PROTEIN TOLR"/>
    <property type="match status" value="1"/>
</dbReference>
<dbReference type="PATRIC" id="fig|1449351.3.peg.1025"/>
<evidence type="ECO:0000256" key="6">
    <source>
        <dbReference type="ARBA" id="ARBA00022692"/>
    </source>
</evidence>
<sequence>MAASVIKKGGGGGGRRRRHRRGGAQPMAEINVTPFVDVMLVLLIIFMVAAPLLTVGVPVELPKTAATALPSDNEEPLTVTVASDGTVTIMTTEVPRGELVGRLRAIAAERSDDRVYLRADGAVSYDSVAQVMGALNAGGFTSIGLVTDLGGPALDGGPQLAPAGTGN</sequence>
<comment type="subcellular location">
    <subcellularLocation>
        <location evidence="1">Cell membrane</location>
        <topology evidence="1">Single-pass membrane protein</topology>
    </subcellularLocation>
    <subcellularLocation>
        <location evidence="10">Cell membrane</location>
        <topology evidence="10">Single-pass type II membrane protein</topology>
    </subcellularLocation>
</comment>
<keyword evidence="6 10" id="KW-0812">Transmembrane</keyword>
<evidence type="ECO:0000256" key="4">
    <source>
        <dbReference type="ARBA" id="ARBA00022519"/>
    </source>
</evidence>
<dbReference type="eggNOG" id="COG0848">
    <property type="taxonomic scope" value="Bacteria"/>
</dbReference>
<evidence type="ECO:0000256" key="2">
    <source>
        <dbReference type="ARBA" id="ARBA00005811"/>
    </source>
</evidence>
<dbReference type="AlphaFoldDB" id="X7FAU4"/>
<protein>
    <submittedName>
        <fullName evidence="13">Biopolymer transporter ExbD</fullName>
    </submittedName>
</protein>
<comment type="caution">
    <text evidence="13">The sequence shown here is derived from an EMBL/GenBank/DDBJ whole genome shotgun (WGS) entry which is preliminary data.</text>
</comment>
<proteinExistence type="inferred from homology"/>
<dbReference type="InterPro" id="IPR003400">
    <property type="entry name" value="ExbD"/>
</dbReference>
<evidence type="ECO:0000256" key="5">
    <source>
        <dbReference type="ARBA" id="ARBA00022618"/>
    </source>
</evidence>
<evidence type="ECO:0000256" key="10">
    <source>
        <dbReference type="RuleBase" id="RU003879"/>
    </source>
</evidence>
<evidence type="ECO:0000313" key="14">
    <source>
        <dbReference type="Proteomes" id="UP000023430"/>
    </source>
</evidence>
<gene>
    <name evidence="13" type="ORF">RISW2_19485</name>
</gene>
<name>X7FAU4_9RHOB</name>
<keyword evidence="10" id="KW-0813">Transport</keyword>
<dbReference type="Gene3D" id="3.30.420.270">
    <property type="match status" value="1"/>
</dbReference>
<feature type="region of interest" description="Disordered" evidence="11">
    <location>
        <begin position="1"/>
        <end position="25"/>
    </location>
</feature>
<dbReference type="NCBIfam" id="TIGR02801">
    <property type="entry name" value="tolR"/>
    <property type="match status" value="1"/>
</dbReference>
<dbReference type="GO" id="GO:0005886">
    <property type="term" value="C:plasma membrane"/>
    <property type="evidence" value="ECO:0007669"/>
    <property type="project" value="UniProtKB-SubCell"/>
</dbReference>
<keyword evidence="4" id="KW-0997">Cell inner membrane</keyword>
<evidence type="ECO:0000313" key="13">
    <source>
        <dbReference type="EMBL" id="ETX29843.1"/>
    </source>
</evidence>
<evidence type="ECO:0000256" key="3">
    <source>
        <dbReference type="ARBA" id="ARBA00022475"/>
    </source>
</evidence>
<dbReference type="InterPro" id="IPR014168">
    <property type="entry name" value="Tol-Pal_TolR"/>
</dbReference>
<dbReference type="GO" id="GO:0015031">
    <property type="term" value="P:protein transport"/>
    <property type="evidence" value="ECO:0007669"/>
    <property type="project" value="UniProtKB-KW"/>
</dbReference>
<keyword evidence="3" id="KW-1003">Cell membrane</keyword>
<dbReference type="GO" id="GO:0051301">
    <property type="term" value="P:cell division"/>
    <property type="evidence" value="ECO:0007669"/>
    <property type="project" value="UniProtKB-KW"/>
</dbReference>
<dbReference type="GO" id="GO:0022857">
    <property type="term" value="F:transmembrane transporter activity"/>
    <property type="evidence" value="ECO:0007669"/>
    <property type="project" value="InterPro"/>
</dbReference>